<comment type="subcellular location">
    <subcellularLocation>
        <location evidence="1">Membrane</location>
        <topology evidence="1">Multi-pass membrane protein</topology>
    </subcellularLocation>
</comment>
<evidence type="ECO:0000313" key="8">
    <source>
        <dbReference type="Proteomes" id="UP000229370"/>
    </source>
</evidence>
<evidence type="ECO:0000313" key="7">
    <source>
        <dbReference type="EMBL" id="PJC81407.1"/>
    </source>
</evidence>
<dbReference type="AlphaFoldDB" id="A0A2M8GLH0"/>
<comment type="similarity">
    <text evidence="2">Belongs to the autoinducer-2 exporter (AI-2E) (TC 2.A.86) family.</text>
</comment>
<sequence length="328" mass="36437">MDKSYKIEISHKTIIFTIVFVLLLKFVWVIKDLLFSIFIAFIIMSALKPAITWLNKKKVPRLVSSIIVYLLFLAIFINSLSFIIPPLVKQSAQLLINIPSILENLFPQFTATFNIGALTQYLPGITSQVFNFAKNIFSNAVFTITTFFFGFYFLLEEDLIEKLLVKFFEKEQTKAAIDISSQIEKRMSNWFWGEITLMLIVGVLTYLGMSLIGIKYVLALAVLAGILEVIPNLGPTLAAIPAMLIGFSQSIFLGLAALAVSFIVQQLENNFIVPLVMKKATGLNPIITLVALIVGGRVGGVLGVVLAIPATLFLEVLLIELLKQDNLN</sequence>
<accession>A0A2M8GLH0</accession>
<reference evidence="8" key="1">
    <citation type="submission" date="2017-09" db="EMBL/GenBank/DDBJ databases">
        <title>Depth-based differentiation of microbial function through sediment-hosted aquifers and enrichment of novel symbionts in the deep terrestrial subsurface.</title>
        <authorList>
            <person name="Probst A.J."/>
            <person name="Ladd B."/>
            <person name="Jarett J.K."/>
            <person name="Geller-Mcgrath D.E."/>
            <person name="Sieber C.M.K."/>
            <person name="Emerson J.B."/>
            <person name="Anantharaman K."/>
            <person name="Thomas B.C."/>
            <person name="Malmstrom R."/>
            <person name="Stieglmeier M."/>
            <person name="Klingl A."/>
            <person name="Woyke T."/>
            <person name="Ryan C.M."/>
            <person name="Banfield J.F."/>
        </authorList>
    </citation>
    <scope>NUCLEOTIDE SEQUENCE [LARGE SCALE GENOMIC DNA]</scope>
</reference>
<dbReference type="Proteomes" id="UP000229370">
    <property type="component" value="Unassembled WGS sequence"/>
</dbReference>
<dbReference type="PANTHER" id="PTHR21716:SF62">
    <property type="entry name" value="TRANSPORT PROTEIN YDBI-RELATED"/>
    <property type="match status" value="1"/>
</dbReference>
<feature type="transmembrane region" description="Helical" evidence="6">
    <location>
        <begin position="136"/>
        <end position="155"/>
    </location>
</feature>
<keyword evidence="5 6" id="KW-0472">Membrane</keyword>
<dbReference type="PANTHER" id="PTHR21716">
    <property type="entry name" value="TRANSMEMBRANE PROTEIN"/>
    <property type="match status" value="1"/>
</dbReference>
<dbReference type="GO" id="GO:0055085">
    <property type="term" value="P:transmembrane transport"/>
    <property type="evidence" value="ECO:0007669"/>
    <property type="project" value="TreeGrafter"/>
</dbReference>
<dbReference type="EMBL" id="PFQK01000085">
    <property type="protein sequence ID" value="PJC81407.1"/>
    <property type="molecule type" value="Genomic_DNA"/>
</dbReference>
<proteinExistence type="inferred from homology"/>
<feature type="transmembrane region" description="Helical" evidence="6">
    <location>
        <begin position="12"/>
        <end position="28"/>
    </location>
</feature>
<evidence type="ECO:0008006" key="9">
    <source>
        <dbReference type="Google" id="ProtNLM"/>
    </source>
</evidence>
<evidence type="ECO:0000256" key="3">
    <source>
        <dbReference type="ARBA" id="ARBA00022692"/>
    </source>
</evidence>
<feature type="transmembrane region" description="Helical" evidence="6">
    <location>
        <begin position="66"/>
        <end position="85"/>
    </location>
</feature>
<evidence type="ECO:0000256" key="4">
    <source>
        <dbReference type="ARBA" id="ARBA00022989"/>
    </source>
</evidence>
<dbReference type="Pfam" id="PF01594">
    <property type="entry name" value="AI-2E_transport"/>
    <property type="match status" value="1"/>
</dbReference>
<feature type="transmembrane region" description="Helical" evidence="6">
    <location>
        <begin position="190"/>
        <end position="209"/>
    </location>
</feature>
<protein>
    <recommendedName>
        <fullName evidence="9">AI-2E family transporter</fullName>
    </recommendedName>
</protein>
<feature type="transmembrane region" description="Helical" evidence="6">
    <location>
        <begin position="216"/>
        <end position="234"/>
    </location>
</feature>
<evidence type="ECO:0000256" key="2">
    <source>
        <dbReference type="ARBA" id="ARBA00009773"/>
    </source>
</evidence>
<organism evidence="7 8">
    <name type="scientific">Candidatus Roizmanbacteria bacterium CG_4_8_14_3_um_filter_36_10</name>
    <dbReference type="NCBI Taxonomy" id="1974834"/>
    <lineage>
        <taxon>Bacteria</taxon>
        <taxon>Candidatus Roizmaniibacteriota</taxon>
    </lineage>
</organism>
<keyword evidence="4 6" id="KW-1133">Transmembrane helix</keyword>
<dbReference type="GO" id="GO:0016020">
    <property type="term" value="C:membrane"/>
    <property type="evidence" value="ECO:0007669"/>
    <property type="project" value="UniProtKB-SubCell"/>
</dbReference>
<comment type="caution">
    <text evidence="7">The sequence shown here is derived from an EMBL/GenBank/DDBJ whole genome shotgun (WGS) entry which is preliminary data.</text>
</comment>
<keyword evidence="3 6" id="KW-0812">Transmembrane</keyword>
<feature type="transmembrane region" description="Helical" evidence="6">
    <location>
        <begin position="105"/>
        <end position="124"/>
    </location>
</feature>
<evidence type="ECO:0000256" key="6">
    <source>
        <dbReference type="SAM" id="Phobius"/>
    </source>
</evidence>
<evidence type="ECO:0000256" key="1">
    <source>
        <dbReference type="ARBA" id="ARBA00004141"/>
    </source>
</evidence>
<dbReference type="InterPro" id="IPR002549">
    <property type="entry name" value="AI-2E-like"/>
</dbReference>
<feature type="transmembrane region" description="Helical" evidence="6">
    <location>
        <begin position="34"/>
        <end position="54"/>
    </location>
</feature>
<name>A0A2M8GLH0_9BACT</name>
<gene>
    <name evidence="7" type="ORF">CO007_04840</name>
</gene>
<feature type="transmembrane region" description="Helical" evidence="6">
    <location>
        <begin position="240"/>
        <end position="264"/>
    </location>
</feature>
<evidence type="ECO:0000256" key="5">
    <source>
        <dbReference type="ARBA" id="ARBA00023136"/>
    </source>
</evidence>